<feature type="transmembrane region" description="Helical" evidence="6">
    <location>
        <begin position="151"/>
        <end position="171"/>
    </location>
</feature>
<evidence type="ECO:0000256" key="2">
    <source>
        <dbReference type="ARBA" id="ARBA00022475"/>
    </source>
</evidence>
<feature type="transmembrane region" description="Helical" evidence="6">
    <location>
        <begin position="178"/>
        <end position="196"/>
    </location>
</feature>
<dbReference type="KEGG" id="njp:NEJAP_0471"/>
<protein>
    <recommendedName>
        <fullName evidence="7">EamA domain-containing protein</fullName>
    </recommendedName>
</protein>
<dbReference type="PANTHER" id="PTHR42920">
    <property type="entry name" value="OS03G0707200 PROTEIN-RELATED"/>
    <property type="match status" value="1"/>
</dbReference>
<reference evidence="8 9" key="1">
    <citation type="journal article" date="2008" name="Int. J. Syst. Evol. Microbiol.">
        <title>Neptunomonas japonica sp. nov., an Osedax japonicus symbiont-like bacterium isolated from sediment adjacent to sperm whale carcasses off Kagoshima, Japan.</title>
        <authorList>
            <person name="Miyazaki M."/>
            <person name="Nogi Y."/>
            <person name="Fujiwara Y."/>
            <person name="Kawato M."/>
            <person name="Kubokawa K."/>
            <person name="Horikoshi K."/>
        </authorList>
    </citation>
    <scope>NUCLEOTIDE SEQUENCE [LARGE SCALE GENOMIC DNA]</scope>
    <source>
        <strain evidence="8 9">JAMM 1380</strain>
    </source>
</reference>
<feature type="transmembrane region" description="Helical" evidence="6">
    <location>
        <begin position="34"/>
        <end position="56"/>
    </location>
</feature>
<feature type="domain" description="EamA" evidence="7">
    <location>
        <begin position="9"/>
        <end position="138"/>
    </location>
</feature>
<dbReference type="InterPro" id="IPR037185">
    <property type="entry name" value="EmrE-like"/>
</dbReference>
<accession>A0A7R6P6X7</accession>
<evidence type="ECO:0000313" key="8">
    <source>
        <dbReference type="EMBL" id="BBB28428.1"/>
    </source>
</evidence>
<dbReference type="Pfam" id="PF00892">
    <property type="entry name" value="EamA"/>
    <property type="match status" value="2"/>
</dbReference>
<feature type="transmembrane region" description="Helical" evidence="6">
    <location>
        <begin position="122"/>
        <end position="139"/>
    </location>
</feature>
<evidence type="ECO:0000256" key="5">
    <source>
        <dbReference type="ARBA" id="ARBA00023136"/>
    </source>
</evidence>
<dbReference type="PANTHER" id="PTHR42920:SF11">
    <property type="entry name" value="INNER MEMBRANE PROTEIN YTFF"/>
    <property type="match status" value="1"/>
</dbReference>
<dbReference type="InterPro" id="IPR051258">
    <property type="entry name" value="Diverse_Substrate_Transporter"/>
</dbReference>
<dbReference type="SUPFAM" id="SSF103481">
    <property type="entry name" value="Multidrug resistance efflux transporter EmrE"/>
    <property type="match status" value="2"/>
</dbReference>
<proteinExistence type="predicted"/>
<evidence type="ECO:0000313" key="9">
    <source>
        <dbReference type="Proteomes" id="UP000595332"/>
    </source>
</evidence>
<evidence type="ECO:0000259" key="7">
    <source>
        <dbReference type="Pfam" id="PF00892"/>
    </source>
</evidence>
<evidence type="ECO:0000256" key="3">
    <source>
        <dbReference type="ARBA" id="ARBA00022692"/>
    </source>
</evidence>
<dbReference type="Proteomes" id="UP000595332">
    <property type="component" value="Chromosome"/>
</dbReference>
<dbReference type="GO" id="GO:0005886">
    <property type="term" value="C:plasma membrane"/>
    <property type="evidence" value="ECO:0007669"/>
    <property type="project" value="UniProtKB-SubCell"/>
</dbReference>
<name>A0A7R6P6X7_9GAMM</name>
<dbReference type="RefSeq" id="WP_201349131.1">
    <property type="nucleotide sequence ID" value="NZ_AP014546.1"/>
</dbReference>
<evidence type="ECO:0000256" key="6">
    <source>
        <dbReference type="SAM" id="Phobius"/>
    </source>
</evidence>
<gene>
    <name evidence="8" type="ORF">NEJAP_0471</name>
</gene>
<dbReference type="InterPro" id="IPR000620">
    <property type="entry name" value="EamA_dom"/>
</dbReference>
<keyword evidence="2" id="KW-1003">Cell membrane</keyword>
<feature type="domain" description="EamA" evidence="7">
    <location>
        <begin position="152"/>
        <end position="287"/>
    </location>
</feature>
<keyword evidence="5 6" id="KW-0472">Membrane</keyword>
<sequence length="305" mass="34081">MLGRWVPVVSLFFAMLLWASSFIALKIAFSYYDPMVVIFGRMLVAAFCFIFFLKYLMRFEYQKGDWRLLLLMVISEPCLYFLFEAHALQNTSAAQAGMITSMAPLLVGIGALYFLREKLPKEAWLGFSVAVIGAIWLSLSSGETEHAPNPLLGNFLELCAMVCATGYTLCLKHLSQRYSTWFLTALQALCGMVFFIPFLPFTGEENVWNLQWNWDGVWAVLYLGTLINIGAYGLYNLGVSKIKAAEASAYINLIPVFTLLMAYFILGETFNVQQICASALVLGGVFLSQRKAFVKIETADVAAAQ</sequence>
<dbReference type="AlphaFoldDB" id="A0A7R6P6X7"/>
<feature type="transmembrane region" description="Helical" evidence="6">
    <location>
        <begin position="68"/>
        <end position="88"/>
    </location>
</feature>
<keyword evidence="4 6" id="KW-1133">Transmembrane helix</keyword>
<keyword evidence="3 6" id="KW-0812">Transmembrane</keyword>
<dbReference type="EMBL" id="AP014546">
    <property type="protein sequence ID" value="BBB28428.1"/>
    <property type="molecule type" value="Genomic_DNA"/>
</dbReference>
<feature type="transmembrane region" description="Helical" evidence="6">
    <location>
        <begin position="94"/>
        <end position="115"/>
    </location>
</feature>
<feature type="transmembrane region" description="Helical" evidence="6">
    <location>
        <begin position="247"/>
        <end position="266"/>
    </location>
</feature>
<feature type="transmembrane region" description="Helical" evidence="6">
    <location>
        <begin position="216"/>
        <end position="235"/>
    </location>
</feature>
<comment type="subcellular location">
    <subcellularLocation>
        <location evidence="1">Cell membrane</location>
        <topology evidence="1">Multi-pass membrane protein</topology>
    </subcellularLocation>
</comment>
<keyword evidence="9" id="KW-1185">Reference proteome</keyword>
<organism evidence="8 9">
    <name type="scientific">Neptunomonas japonica JAMM 1380</name>
    <dbReference type="NCBI Taxonomy" id="1441457"/>
    <lineage>
        <taxon>Bacteria</taxon>
        <taxon>Pseudomonadati</taxon>
        <taxon>Pseudomonadota</taxon>
        <taxon>Gammaproteobacteria</taxon>
        <taxon>Oceanospirillales</taxon>
        <taxon>Oceanospirillaceae</taxon>
        <taxon>Neptunomonas</taxon>
    </lineage>
</organism>
<evidence type="ECO:0000256" key="4">
    <source>
        <dbReference type="ARBA" id="ARBA00022989"/>
    </source>
</evidence>
<evidence type="ECO:0000256" key="1">
    <source>
        <dbReference type="ARBA" id="ARBA00004651"/>
    </source>
</evidence>
<feature type="transmembrane region" description="Helical" evidence="6">
    <location>
        <begin position="272"/>
        <end position="288"/>
    </location>
</feature>